<dbReference type="PRINTS" id="PR00258">
    <property type="entry name" value="SPERACTRCPTR"/>
</dbReference>
<dbReference type="PROSITE" id="PS00420">
    <property type="entry name" value="SRCR_1"/>
    <property type="match status" value="1"/>
</dbReference>
<feature type="transmembrane region" description="Helical" evidence="13">
    <location>
        <begin position="390"/>
        <end position="412"/>
    </location>
</feature>
<evidence type="ECO:0000256" key="2">
    <source>
        <dbReference type="ARBA" id="ARBA00004613"/>
    </source>
</evidence>
<accession>A0A672GVS3</accession>
<dbReference type="Gene3D" id="3.10.250.10">
    <property type="entry name" value="SRCR-like domain"/>
    <property type="match status" value="2"/>
</dbReference>
<feature type="region of interest" description="Disordered" evidence="12">
    <location>
        <begin position="477"/>
        <end position="497"/>
    </location>
</feature>
<dbReference type="FunFam" id="3.10.250.10:FF:000016">
    <property type="entry name" value="Scavenger receptor cysteine-rich protein type 12"/>
    <property type="match status" value="1"/>
</dbReference>
<feature type="domain" description="SRCR" evidence="15">
    <location>
        <begin position="146"/>
        <end position="246"/>
    </location>
</feature>
<keyword evidence="6" id="KW-0677">Repeat</keyword>
<name>A0A672GVS3_SALFA</name>
<protein>
    <submittedName>
        <fullName evidence="16">Deleted in malignant brain tumors 1 protein-like</fullName>
    </submittedName>
</protein>
<evidence type="ECO:0000256" key="14">
    <source>
        <dbReference type="SAM" id="SignalP"/>
    </source>
</evidence>
<keyword evidence="17" id="KW-1185">Reference proteome</keyword>
<feature type="region of interest" description="Disordered" evidence="12">
    <location>
        <begin position="521"/>
        <end position="593"/>
    </location>
</feature>
<feature type="compositionally biased region" description="Polar residues" evidence="12">
    <location>
        <begin position="545"/>
        <end position="557"/>
    </location>
</feature>
<evidence type="ECO:0000313" key="16">
    <source>
        <dbReference type="Ensembl" id="ENSSFAP00005022786.1"/>
    </source>
</evidence>
<evidence type="ECO:0000313" key="17">
    <source>
        <dbReference type="Proteomes" id="UP000472267"/>
    </source>
</evidence>
<dbReference type="PANTHER" id="PTHR48071">
    <property type="entry name" value="SRCR DOMAIN-CONTAINING PROTEIN"/>
    <property type="match status" value="1"/>
</dbReference>
<evidence type="ECO:0000256" key="7">
    <source>
        <dbReference type="ARBA" id="ARBA00022989"/>
    </source>
</evidence>
<evidence type="ECO:0000256" key="8">
    <source>
        <dbReference type="ARBA" id="ARBA00023136"/>
    </source>
</evidence>
<evidence type="ECO:0000256" key="4">
    <source>
        <dbReference type="ARBA" id="ARBA00022692"/>
    </source>
</evidence>
<keyword evidence="8 13" id="KW-0472">Membrane</keyword>
<feature type="disulfide bond" evidence="11">
    <location>
        <begin position="289"/>
        <end position="350"/>
    </location>
</feature>
<dbReference type="GeneID" id="115408960"/>
<dbReference type="SUPFAM" id="SSF56487">
    <property type="entry name" value="SRCR-like"/>
    <property type="match status" value="2"/>
</dbReference>
<feature type="disulfide bond" evidence="11">
    <location>
        <begin position="216"/>
        <end position="226"/>
    </location>
</feature>
<feature type="disulfide bond" evidence="11">
    <location>
        <begin position="171"/>
        <end position="235"/>
    </location>
</feature>
<feature type="compositionally biased region" description="Polar residues" evidence="12">
    <location>
        <begin position="485"/>
        <end position="497"/>
    </location>
</feature>
<dbReference type="PANTHER" id="PTHR48071:SF15">
    <property type="entry name" value="SRCR DOMAIN-CONTAINING PROTEIN"/>
    <property type="match status" value="1"/>
</dbReference>
<feature type="signal peptide" evidence="14">
    <location>
        <begin position="1"/>
        <end position="18"/>
    </location>
</feature>
<evidence type="ECO:0000256" key="3">
    <source>
        <dbReference type="ARBA" id="ARBA00022525"/>
    </source>
</evidence>
<dbReference type="GO" id="GO:0004252">
    <property type="term" value="F:serine-type endopeptidase activity"/>
    <property type="evidence" value="ECO:0007669"/>
    <property type="project" value="TreeGrafter"/>
</dbReference>
<dbReference type="GO" id="GO:0005886">
    <property type="term" value="C:plasma membrane"/>
    <property type="evidence" value="ECO:0007669"/>
    <property type="project" value="TreeGrafter"/>
</dbReference>
<evidence type="ECO:0000259" key="15">
    <source>
        <dbReference type="PROSITE" id="PS50287"/>
    </source>
</evidence>
<dbReference type="OMA" id="SEQICQD"/>
<keyword evidence="3" id="KW-0964">Secreted</keyword>
<evidence type="ECO:0000256" key="12">
    <source>
        <dbReference type="SAM" id="MobiDB-lite"/>
    </source>
</evidence>
<evidence type="ECO:0000256" key="6">
    <source>
        <dbReference type="ARBA" id="ARBA00022737"/>
    </source>
</evidence>
<dbReference type="Pfam" id="PF00530">
    <property type="entry name" value="SRCR"/>
    <property type="match status" value="2"/>
</dbReference>
<dbReference type="InterPro" id="IPR001190">
    <property type="entry name" value="SRCR"/>
</dbReference>
<feature type="disulfide bond" evidence="11">
    <location>
        <begin position="276"/>
        <end position="340"/>
    </location>
</feature>
<reference evidence="16" key="1">
    <citation type="submission" date="2019-06" db="EMBL/GenBank/DDBJ databases">
        <authorList>
            <consortium name="Wellcome Sanger Institute Data Sharing"/>
        </authorList>
    </citation>
    <scope>NUCLEOTIDE SEQUENCE [LARGE SCALE GENOMIC DNA]</scope>
</reference>
<comment type="subcellular location">
    <subcellularLocation>
        <location evidence="1">Membrane</location>
        <topology evidence="1">Single-pass membrane protein</topology>
    </subcellularLocation>
    <subcellularLocation>
        <location evidence="2">Secreted</location>
    </subcellularLocation>
</comment>
<gene>
    <name evidence="16" type="primary">LOC115408960</name>
</gene>
<evidence type="ECO:0000256" key="1">
    <source>
        <dbReference type="ARBA" id="ARBA00004167"/>
    </source>
</evidence>
<evidence type="ECO:0000256" key="9">
    <source>
        <dbReference type="ARBA" id="ARBA00023157"/>
    </source>
</evidence>
<reference evidence="16" key="3">
    <citation type="submission" date="2025-09" db="UniProtKB">
        <authorList>
            <consortium name="Ensembl"/>
        </authorList>
    </citation>
    <scope>IDENTIFICATION</scope>
</reference>
<sequence>MKLLKYIFAFLPSFLCQAVEPSLTPTSPTEKPLRAEENMTTLHEKTQCGLYIHHLAGKCNWTVRMSGNGSGDVVPLTADYADSLVKHICQDTGCGNFYTVENSSLIQNATCFHSCAYADQRLQNCSESESSNCTVIGAVVCENQAVRLSGGPDRCAGRVELLRDGRWGTVCDDQWDLTDAGVVCEQLGCGYALNVTGQGGAFPAGRGPVYRDELNCTGQEKNLWACPASQDESDCGHKEDAGVVCSEMRAVRLTGGLDRCSGKVEIHRNGTWGTVCDNCWNADMATAVCSMLQCGPGLQQFSRFLPPLELNKESLYYYDCDPKPQSLWQCSEIINSPFLCTTSKASGVICQGSLGFPNATATTPTATEVTNWTTVEVSAAEEMSLLSLELLIAITVSLLLLVLLITNTVLCCHYRRRHAFLLQQTRPNGKSSFGSHQNHHSDTVDLVKVTTNAHQADGPSNPRYLWTQLSSVDSTSVDTDYEQYDPSSGPSVSLSTFRNSQRYRTDNAYSVPSALNCLSEEDYEPPNEEASASACYDGGAAPSQHVRQSMVSADSFETSSTSSGECYENVTISHSQNEDDEDEDHDYSPVSPE</sequence>
<evidence type="ECO:0000256" key="10">
    <source>
        <dbReference type="ARBA" id="ARBA00023180"/>
    </source>
</evidence>
<keyword evidence="4 13" id="KW-0812">Transmembrane</keyword>
<keyword evidence="7 13" id="KW-1133">Transmembrane helix</keyword>
<dbReference type="Ensembl" id="ENSSFAT00005023729.1">
    <property type="protein sequence ID" value="ENSSFAP00005022786.1"/>
    <property type="gene ID" value="ENSSFAG00005011813.1"/>
</dbReference>
<dbReference type="AlphaFoldDB" id="A0A672GVS3"/>
<evidence type="ECO:0000256" key="5">
    <source>
        <dbReference type="ARBA" id="ARBA00022729"/>
    </source>
</evidence>
<reference evidence="16" key="2">
    <citation type="submission" date="2025-08" db="UniProtKB">
        <authorList>
            <consortium name="Ensembl"/>
        </authorList>
    </citation>
    <scope>IDENTIFICATION</scope>
</reference>
<dbReference type="GO" id="GO:0031638">
    <property type="term" value="P:zymogen activation"/>
    <property type="evidence" value="ECO:0007669"/>
    <property type="project" value="TreeGrafter"/>
</dbReference>
<dbReference type="InterPro" id="IPR036772">
    <property type="entry name" value="SRCR-like_dom_sf"/>
</dbReference>
<dbReference type="OrthoDB" id="536948at2759"/>
<dbReference type="PROSITE" id="PS50287">
    <property type="entry name" value="SRCR_2"/>
    <property type="match status" value="2"/>
</dbReference>
<dbReference type="GO" id="GO:0005615">
    <property type="term" value="C:extracellular space"/>
    <property type="evidence" value="ECO:0007669"/>
    <property type="project" value="TreeGrafter"/>
</dbReference>
<evidence type="ECO:0000256" key="11">
    <source>
        <dbReference type="PROSITE-ProRule" id="PRU00196"/>
    </source>
</evidence>
<dbReference type="SMART" id="SM00202">
    <property type="entry name" value="SR"/>
    <property type="match status" value="2"/>
</dbReference>
<keyword evidence="9 11" id="KW-1015">Disulfide bond</keyword>
<evidence type="ECO:0000256" key="13">
    <source>
        <dbReference type="SAM" id="Phobius"/>
    </source>
</evidence>
<feature type="chain" id="PRO_5025629757" evidence="14">
    <location>
        <begin position="19"/>
        <end position="593"/>
    </location>
</feature>
<keyword evidence="10" id="KW-0325">Glycoprotein</keyword>
<feature type="disulfide bond" evidence="11">
    <location>
        <begin position="320"/>
        <end position="330"/>
    </location>
</feature>
<organism evidence="16 17">
    <name type="scientific">Salarias fasciatus</name>
    <name type="common">Jewelled blenny</name>
    <name type="synonym">Blennius fasciatus</name>
    <dbReference type="NCBI Taxonomy" id="181472"/>
    <lineage>
        <taxon>Eukaryota</taxon>
        <taxon>Metazoa</taxon>
        <taxon>Chordata</taxon>
        <taxon>Craniata</taxon>
        <taxon>Vertebrata</taxon>
        <taxon>Euteleostomi</taxon>
        <taxon>Actinopterygii</taxon>
        <taxon>Neopterygii</taxon>
        <taxon>Teleostei</taxon>
        <taxon>Neoteleostei</taxon>
        <taxon>Acanthomorphata</taxon>
        <taxon>Ovalentaria</taxon>
        <taxon>Blenniimorphae</taxon>
        <taxon>Blenniiformes</taxon>
        <taxon>Blennioidei</taxon>
        <taxon>Blenniidae</taxon>
        <taxon>Salariinae</taxon>
        <taxon>Salarias</taxon>
    </lineage>
</organism>
<dbReference type="RefSeq" id="XP_029975755.1">
    <property type="nucleotide sequence ID" value="XM_030119895.1"/>
</dbReference>
<keyword evidence="5 14" id="KW-0732">Signal</keyword>
<feature type="disulfide bond" evidence="11">
    <location>
        <begin position="184"/>
        <end position="245"/>
    </location>
</feature>
<feature type="domain" description="SRCR" evidence="15">
    <location>
        <begin position="251"/>
        <end position="351"/>
    </location>
</feature>
<proteinExistence type="predicted"/>
<dbReference type="FunFam" id="3.10.250.10:FF:000002">
    <property type="entry name" value="Scavenger receptor cysteine-rich type 1 protein M130"/>
    <property type="match status" value="1"/>
</dbReference>
<dbReference type="InParanoid" id="A0A672GVS3"/>
<dbReference type="Proteomes" id="UP000472267">
    <property type="component" value="Chromosome 22"/>
</dbReference>